<keyword evidence="2" id="KW-0808">Transferase</keyword>
<evidence type="ECO:0000259" key="1">
    <source>
        <dbReference type="Pfam" id="PF01755"/>
    </source>
</evidence>
<name>A0A7W1WWL9_9GAMM</name>
<reference evidence="2 3" key="1">
    <citation type="submission" date="2020-07" db="EMBL/GenBank/DDBJ databases">
        <title>Bacterium isolated from marien macroalgae.</title>
        <authorList>
            <person name="Zhu K."/>
            <person name="Lu D."/>
            <person name="Du Z."/>
        </authorList>
    </citation>
    <scope>NUCLEOTIDE SEQUENCE [LARGE SCALE GENOMIC DNA]</scope>
    <source>
        <strain evidence="2 3">3-1745</strain>
    </source>
</reference>
<dbReference type="Pfam" id="PF01755">
    <property type="entry name" value="Glyco_transf_25"/>
    <property type="match status" value="1"/>
</dbReference>
<proteinExistence type="predicted"/>
<dbReference type="RefSeq" id="WP_181737433.1">
    <property type="nucleotide sequence ID" value="NZ_JACEMT010000036.1"/>
</dbReference>
<organism evidence="2 3">
    <name type="scientific">Marinobacterium marinum</name>
    <dbReference type="NCBI Taxonomy" id="2756129"/>
    <lineage>
        <taxon>Bacteria</taxon>
        <taxon>Pseudomonadati</taxon>
        <taxon>Pseudomonadota</taxon>
        <taxon>Gammaproteobacteria</taxon>
        <taxon>Oceanospirillales</taxon>
        <taxon>Oceanospirillaceae</taxon>
        <taxon>Marinobacterium</taxon>
    </lineage>
</organism>
<dbReference type="CDD" id="cd06532">
    <property type="entry name" value="Glyco_transf_25"/>
    <property type="match status" value="1"/>
</dbReference>
<dbReference type="Proteomes" id="UP000538931">
    <property type="component" value="Unassembled WGS sequence"/>
</dbReference>
<dbReference type="GO" id="GO:0016740">
    <property type="term" value="F:transferase activity"/>
    <property type="evidence" value="ECO:0007669"/>
    <property type="project" value="UniProtKB-KW"/>
</dbReference>
<feature type="domain" description="Glycosyl transferase family 25" evidence="1">
    <location>
        <begin position="10"/>
        <end position="101"/>
    </location>
</feature>
<evidence type="ECO:0000313" key="2">
    <source>
        <dbReference type="EMBL" id="MBA4501503.1"/>
    </source>
</evidence>
<accession>A0A7W1WWL9</accession>
<comment type="caution">
    <text evidence="2">The sequence shown here is derived from an EMBL/GenBank/DDBJ whole genome shotgun (WGS) entry which is preliminary data.</text>
</comment>
<dbReference type="AlphaFoldDB" id="A0A7W1WWL9"/>
<evidence type="ECO:0000313" key="3">
    <source>
        <dbReference type="Proteomes" id="UP000538931"/>
    </source>
</evidence>
<gene>
    <name evidence="2" type="ORF">H1S06_03900</name>
</gene>
<protein>
    <submittedName>
        <fullName evidence="2">Glycosyltransferase family 25 protein</fullName>
    </submittedName>
</protein>
<dbReference type="InterPro" id="IPR002654">
    <property type="entry name" value="Glyco_trans_25"/>
</dbReference>
<sequence>MPDRSTSPDMITGFVINLDTAVDRRAHMEQVGAYFDIPLTFFTALTPTTLPERWRSYFYDDQGRPWADLKPGEIACYASHLEVMSQAVERNQPIVIAEDDLRPLVDAIAIRELLASLPDGWGFVRLSGIVKSPAMPRGTELIETTRQPNNMGLYLVSPLGARRFIEYSSRRFRAIDEDLRRVWEHGAVNYCTPSPWVEINIFDSNIDAAGDRGDLPERKRTRLLGPSPLQVGWQKLCWCRQRFGVTGCVRLMLNYLTNKFRKKSRRSWVLE</sequence>
<keyword evidence="3" id="KW-1185">Reference proteome</keyword>
<dbReference type="EMBL" id="JACEMT010000036">
    <property type="protein sequence ID" value="MBA4501503.1"/>
    <property type="molecule type" value="Genomic_DNA"/>
</dbReference>